<proteinExistence type="predicted"/>
<feature type="transmembrane region" description="Helical" evidence="1">
    <location>
        <begin position="108"/>
        <end position="130"/>
    </location>
</feature>
<feature type="transmembrane region" description="Helical" evidence="1">
    <location>
        <begin position="136"/>
        <end position="160"/>
    </location>
</feature>
<evidence type="ECO:0000256" key="1">
    <source>
        <dbReference type="SAM" id="Phobius"/>
    </source>
</evidence>
<evidence type="ECO:0000313" key="3">
    <source>
        <dbReference type="Proteomes" id="UP000190625"/>
    </source>
</evidence>
<accession>A0A1T4PMR7</accession>
<gene>
    <name evidence="2" type="ORF">SAMN02745118_02227</name>
</gene>
<dbReference type="InterPro" id="IPR014535">
    <property type="entry name" value="Hpre_diP_synt_I"/>
</dbReference>
<keyword evidence="1" id="KW-0812">Transmembrane</keyword>
<dbReference type="OrthoDB" id="9799095at2"/>
<dbReference type="PIRSF" id="PIRSF027391">
    <property type="entry name" value="Hpre_diP_synt_I"/>
    <property type="match status" value="1"/>
</dbReference>
<feature type="transmembrane region" description="Helical" evidence="1">
    <location>
        <begin position="61"/>
        <end position="78"/>
    </location>
</feature>
<dbReference type="InterPro" id="IPR010898">
    <property type="entry name" value="Hpre_diP_synth_I"/>
</dbReference>
<dbReference type="STRING" id="142842.SAMN02745118_02227"/>
<dbReference type="Gene3D" id="1.10.1760.20">
    <property type="match status" value="1"/>
</dbReference>
<sequence>MYSYKKLLYLALLTALAVVLHMVEALIPTSIIVPGAKLGLSNSIILLTLVLFDSKAGFKVLLLRIIISSLLIGTFMTTSFYLSLAGGLLSFSLMALAYKYLSDKFSIVGISLLGAVAHNIGQIVTAYLVINNWGIFYYLPYLLLFALPTGVFIGLTVIHLEKYLRLNFKFTQEFN</sequence>
<dbReference type="AlphaFoldDB" id="A0A1T4PMR7"/>
<organism evidence="2 3">
    <name type="scientific">Selenihalanaerobacter shriftii</name>
    <dbReference type="NCBI Taxonomy" id="142842"/>
    <lineage>
        <taxon>Bacteria</taxon>
        <taxon>Bacillati</taxon>
        <taxon>Bacillota</taxon>
        <taxon>Clostridia</taxon>
        <taxon>Halanaerobiales</taxon>
        <taxon>Halobacteroidaceae</taxon>
        <taxon>Selenihalanaerobacter</taxon>
    </lineage>
</organism>
<keyword evidence="1" id="KW-1133">Transmembrane helix</keyword>
<evidence type="ECO:0000313" key="2">
    <source>
        <dbReference type="EMBL" id="SJZ92840.1"/>
    </source>
</evidence>
<dbReference type="RefSeq" id="WP_078810671.1">
    <property type="nucleotide sequence ID" value="NZ_FUWM01000020.1"/>
</dbReference>
<reference evidence="3" key="1">
    <citation type="submission" date="2017-02" db="EMBL/GenBank/DDBJ databases">
        <authorList>
            <person name="Varghese N."/>
            <person name="Submissions S."/>
        </authorList>
    </citation>
    <scope>NUCLEOTIDE SEQUENCE [LARGE SCALE GENOMIC DNA]</scope>
    <source>
        <strain evidence="3">ATCC BAA-73</strain>
    </source>
</reference>
<dbReference type="Pfam" id="PF07456">
    <property type="entry name" value="Hpre_diP_synt_I"/>
    <property type="match status" value="1"/>
</dbReference>
<feature type="transmembrane region" description="Helical" evidence="1">
    <location>
        <begin position="35"/>
        <end position="52"/>
    </location>
</feature>
<dbReference type="EMBL" id="FUWM01000020">
    <property type="protein sequence ID" value="SJZ92840.1"/>
    <property type="molecule type" value="Genomic_DNA"/>
</dbReference>
<protein>
    <submittedName>
        <fullName evidence="2">Heptaprenyl diphosphate synthase</fullName>
    </submittedName>
</protein>
<keyword evidence="1" id="KW-0472">Membrane</keyword>
<name>A0A1T4PMR7_9FIRM</name>
<dbReference type="Proteomes" id="UP000190625">
    <property type="component" value="Unassembled WGS sequence"/>
</dbReference>
<keyword evidence="3" id="KW-1185">Reference proteome</keyword>